<dbReference type="Gene3D" id="3.40.220.10">
    <property type="entry name" value="Leucine Aminopeptidase, subunit E, domain 1"/>
    <property type="match status" value="1"/>
</dbReference>
<reference evidence="9 10" key="1">
    <citation type="journal article" date="2011" name="Cell">
        <title>Insight into structure and assembly of the nuclear pore complex by utilizing the genome of a eukaryotic thermophile.</title>
        <authorList>
            <person name="Amlacher S."/>
            <person name="Sarges P."/>
            <person name="Flemming D."/>
            <person name="van Noort V."/>
            <person name="Kunze R."/>
            <person name="Devos D.P."/>
            <person name="Arumugam M."/>
            <person name="Bork P."/>
            <person name="Hurt E."/>
        </authorList>
    </citation>
    <scope>NUCLEOTIDE SEQUENCE [LARGE SCALE GENOMIC DNA]</scope>
    <source>
        <strain evidence="10">DSM 1495 / CBS 144.50 / IMI 039719</strain>
    </source>
</reference>
<feature type="compositionally biased region" description="Basic and acidic residues" evidence="7">
    <location>
        <begin position="56"/>
        <end position="65"/>
    </location>
</feature>
<evidence type="ECO:0000256" key="1">
    <source>
        <dbReference type="ARBA" id="ARBA00002432"/>
    </source>
</evidence>
<organism evidence="10">
    <name type="scientific">Chaetomium thermophilum (strain DSM 1495 / CBS 144.50 / IMI 039719)</name>
    <name type="common">Thermochaetoides thermophila</name>
    <dbReference type="NCBI Taxonomy" id="759272"/>
    <lineage>
        <taxon>Eukaryota</taxon>
        <taxon>Fungi</taxon>
        <taxon>Dikarya</taxon>
        <taxon>Ascomycota</taxon>
        <taxon>Pezizomycotina</taxon>
        <taxon>Sordariomycetes</taxon>
        <taxon>Sordariomycetidae</taxon>
        <taxon>Sordariales</taxon>
        <taxon>Chaetomiaceae</taxon>
        <taxon>Thermochaetoides</taxon>
    </lineage>
</organism>
<dbReference type="HOGENOM" id="CLU_054419_0_1_1"/>
<proteinExistence type="inferred from homology"/>
<dbReference type="EMBL" id="GL988032">
    <property type="protein sequence ID" value="EGS23968.1"/>
    <property type="molecule type" value="Genomic_DNA"/>
</dbReference>
<dbReference type="SUPFAM" id="SSF52949">
    <property type="entry name" value="Macro domain-like"/>
    <property type="match status" value="1"/>
</dbReference>
<evidence type="ECO:0000313" key="10">
    <source>
        <dbReference type="Proteomes" id="UP000008066"/>
    </source>
</evidence>
<evidence type="ECO:0000313" key="9">
    <source>
        <dbReference type="EMBL" id="EGS23968.1"/>
    </source>
</evidence>
<dbReference type="EC" id="3.1.3.84" evidence="3"/>
<name>G0RYI2_CHATD</name>
<dbReference type="GO" id="GO:0140291">
    <property type="term" value="P:peptidyl-glutamate ADP-deribosylation"/>
    <property type="evidence" value="ECO:0007669"/>
    <property type="project" value="TreeGrafter"/>
</dbReference>
<evidence type="ECO:0000256" key="7">
    <source>
        <dbReference type="SAM" id="MobiDB-lite"/>
    </source>
</evidence>
<dbReference type="InterPro" id="IPR002589">
    <property type="entry name" value="Macro_dom"/>
</dbReference>
<dbReference type="eggNOG" id="ENOG502S60W">
    <property type="taxonomic scope" value="Eukaryota"/>
</dbReference>
<feature type="compositionally biased region" description="Pro residues" evidence="7">
    <location>
        <begin position="113"/>
        <end position="138"/>
    </location>
</feature>
<accession>G0RYI2</accession>
<dbReference type="GO" id="GO:0004721">
    <property type="term" value="F:phosphoprotein phosphatase activity"/>
    <property type="evidence" value="ECO:0007669"/>
    <property type="project" value="UniProtKB-KW"/>
</dbReference>
<dbReference type="KEGG" id="cthr:CTHT_0006790"/>
<comment type="function">
    <text evidence="1">Highly specific phosphatase involved in the metabolism of ADP-ribose 1''-phosphate (Appr1p) which is produced as a consequence of tRNA splicing.</text>
</comment>
<keyword evidence="5" id="KW-0904">Protein phosphatase</keyword>
<feature type="compositionally biased region" description="Basic and acidic residues" evidence="7">
    <location>
        <begin position="36"/>
        <end position="49"/>
    </location>
</feature>
<dbReference type="PANTHER" id="PTHR12521:SF0">
    <property type="entry name" value="ADP-RIBOSE GLYCOHYDROLASE OARD1"/>
    <property type="match status" value="1"/>
</dbReference>
<feature type="domain" description="Macro" evidence="8">
    <location>
        <begin position="163"/>
        <end position="213"/>
    </location>
</feature>
<comment type="similarity">
    <text evidence="2">Belongs to the POA1 family.</text>
</comment>
<dbReference type="OrthoDB" id="2155246at2759"/>
<dbReference type="RefSeq" id="XP_006691210.1">
    <property type="nucleotide sequence ID" value="XM_006691147.1"/>
</dbReference>
<gene>
    <name evidence="9" type="ORF">CTHT_0006790</name>
</gene>
<sequence length="342" mass="36325">MPAKRSLKQTTLLGFVTSKKPRLSRSEQTHVSSSSDDPKKQVTEGRDEITSGTQKGGEESEDPKKTNVTSRSSLSPSATAQPQAAPSASASSSASSSAPTSTSTSTATSSVLAPPPPSSPTNSPNPQPSLSPTKPPSPTKAFTRIVPHTGSLFPTAPPNTLLIHACNTLGSWGGGIAAQFARLYPSAYKVYKSHCVRHKHNRGELVGRALLIPPLDSPSLPGLKEDGKGDGTGPGVRGHYIGCLFTSLAYGKKRDSEDKILAATAKAWRWLMRLVCEAEEGGEMIREVRMCKINAGLFGVPWESTKRAIEGVELREGEVPNVGRVEGEEGCRVEVQVWEIGC</sequence>
<dbReference type="InterPro" id="IPR043472">
    <property type="entry name" value="Macro_dom-like"/>
</dbReference>
<feature type="compositionally biased region" description="Low complexity" evidence="7">
    <location>
        <begin position="72"/>
        <end position="112"/>
    </location>
</feature>
<dbReference type="GeneID" id="18254717"/>
<evidence type="ECO:0000256" key="4">
    <source>
        <dbReference type="ARBA" id="ARBA00019744"/>
    </source>
</evidence>
<evidence type="ECO:0000259" key="8">
    <source>
        <dbReference type="Pfam" id="PF01661"/>
    </source>
</evidence>
<feature type="region of interest" description="Disordered" evidence="7">
    <location>
        <begin position="1"/>
        <end position="154"/>
    </location>
</feature>
<dbReference type="Pfam" id="PF01661">
    <property type="entry name" value="Macro"/>
    <property type="match status" value="1"/>
</dbReference>
<protein>
    <recommendedName>
        <fullName evidence="4">ADP-ribose 1''-phosphate phosphatase</fullName>
        <ecNumber evidence="3">3.1.3.84</ecNumber>
    </recommendedName>
</protein>
<evidence type="ECO:0000256" key="3">
    <source>
        <dbReference type="ARBA" id="ARBA00012983"/>
    </source>
</evidence>
<keyword evidence="5" id="KW-0378">Hydrolase</keyword>
<comment type="catalytic activity">
    <reaction evidence="6">
        <text>ADP-alpha-D-ribose 1''-phosphate + H2O = ADP-D-ribose + phosphate</text>
        <dbReference type="Rhea" id="RHEA:25029"/>
        <dbReference type="ChEBI" id="CHEBI:15377"/>
        <dbReference type="ChEBI" id="CHEBI:43474"/>
        <dbReference type="ChEBI" id="CHEBI:57967"/>
        <dbReference type="ChEBI" id="CHEBI:58753"/>
        <dbReference type="EC" id="3.1.3.84"/>
    </reaction>
</comment>
<evidence type="ECO:0000256" key="2">
    <source>
        <dbReference type="ARBA" id="ARBA00006575"/>
    </source>
</evidence>
<evidence type="ECO:0000256" key="6">
    <source>
        <dbReference type="ARBA" id="ARBA00034427"/>
    </source>
</evidence>
<dbReference type="Proteomes" id="UP000008066">
    <property type="component" value="Unassembled WGS sequence"/>
</dbReference>
<dbReference type="AlphaFoldDB" id="G0RYI2"/>
<dbReference type="OMA" id="LHACNTQ"/>
<dbReference type="InterPro" id="IPR050892">
    <property type="entry name" value="ADP-ribose_metab_enzymes"/>
</dbReference>
<dbReference type="PANTHER" id="PTHR12521">
    <property type="entry name" value="PROTEIN C6ORF130"/>
    <property type="match status" value="1"/>
</dbReference>
<keyword evidence="10" id="KW-1185">Reference proteome</keyword>
<evidence type="ECO:0000256" key="5">
    <source>
        <dbReference type="ARBA" id="ARBA00022912"/>
    </source>
</evidence>